<dbReference type="RefSeq" id="WP_111590908.1">
    <property type="nucleotide sequence ID" value="NZ_QLMA01000001.1"/>
</dbReference>
<dbReference type="SUPFAM" id="SSF56784">
    <property type="entry name" value="HAD-like"/>
    <property type="match status" value="1"/>
</dbReference>
<dbReference type="Gene3D" id="1.10.150.240">
    <property type="entry name" value="Putative phosphatase, domain 2"/>
    <property type="match status" value="1"/>
</dbReference>
<dbReference type="AlphaFoldDB" id="A0A327WDS6"/>
<dbReference type="Proteomes" id="UP000249819">
    <property type="component" value="Unassembled WGS sequence"/>
</dbReference>
<protein>
    <submittedName>
        <fullName evidence="2">Putative hydrolase of the HAD superfamily</fullName>
    </submittedName>
</protein>
<evidence type="ECO:0000313" key="3">
    <source>
        <dbReference type="Proteomes" id="UP000249819"/>
    </source>
</evidence>
<dbReference type="EMBL" id="QLMA01000001">
    <property type="protein sequence ID" value="RAJ88268.1"/>
    <property type="molecule type" value="Genomic_DNA"/>
</dbReference>
<dbReference type="OrthoDB" id="6101375at2"/>
<dbReference type="SFLD" id="SFLDS00003">
    <property type="entry name" value="Haloacid_Dehalogenase"/>
    <property type="match status" value="1"/>
</dbReference>
<reference evidence="2 3" key="1">
    <citation type="submission" date="2018-06" db="EMBL/GenBank/DDBJ databases">
        <title>Genomic Encyclopedia of Archaeal and Bacterial Type Strains, Phase II (KMG-II): from individual species to whole genera.</title>
        <authorList>
            <person name="Goeker M."/>
        </authorList>
    </citation>
    <scope>NUCLEOTIDE SEQUENCE [LARGE SCALE GENOMIC DNA]</scope>
    <source>
        <strain evidence="2 3">DSM 29821</strain>
    </source>
</reference>
<dbReference type="InterPro" id="IPR023198">
    <property type="entry name" value="PGP-like_dom2"/>
</dbReference>
<dbReference type="InterPro" id="IPR023214">
    <property type="entry name" value="HAD_sf"/>
</dbReference>
<evidence type="ECO:0000313" key="2">
    <source>
        <dbReference type="EMBL" id="RAJ88268.1"/>
    </source>
</evidence>
<keyword evidence="3" id="KW-1185">Reference proteome</keyword>
<dbReference type="PANTHER" id="PTHR43316">
    <property type="entry name" value="HYDROLASE, HALOACID DELAHOGENASE-RELATED"/>
    <property type="match status" value="1"/>
</dbReference>
<dbReference type="SFLD" id="SFLDG01129">
    <property type="entry name" value="C1.5:_HAD__Beta-PGM__Phosphata"/>
    <property type="match status" value="1"/>
</dbReference>
<keyword evidence="1 2" id="KW-0378">Hydrolase</keyword>
<dbReference type="InterPro" id="IPR051540">
    <property type="entry name" value="S-2-haloacid_dehalogenase"/>
</dbReference>
<comment type="caution">
    <text evidence="2">The sequence shown here is derived from an EMBL/GenBank/DDBJ whole genome shotgun (WGS) entry which is preliminary data.</text>
</comment>
<dbReference type="Pfam" id="PF00702">
    <property type="entry name" value="Hydrolase"/>
    <property type="match status" value="1"/>
</dbReference>
<dbReference type="GO" id="GO:0016787">
    <property type="term" value="F:hydrolase activity"/>
    <property type="evidence" value="ECO:0007669"/>
    <property type="project" value="UniProtKB-KW"/>
</dbReference>
<gene>
    <name evidence="2" type="ORF">CLV59_1011037</name>
</gene>
<dbReference type="Gene3D" id="3.40.50.1000">
    <property type="entry name" value="HAD superfamily/HAD-like"/>
    <property type="match status" value="1"/>
</dbReference>
<evidence type="ECO:0000256" key="1">
    <source>
        <dbReference type="ARBA" id="ARBA00022801"/>
    </source>
</evidence>
<accession>A0A327WDS6</accession>
<organism evidence="2 3">
    <name type="scientific">Chitinophaga dinghuensis</name>
    <dbReference type="NCBI Taxonomy" id="1539050"/>
    <lineage>
        <taxon>Bacteria</taxon>
        <taxon>Pseudomonadati</taxon>
        <taxon>Bacteroidota</taxon>
        <taxon>Chitinophagia</taxon>
        <taxon>Chitinophagales</taxon>
        <taxon>Chitinophagaceae</taxon>
        <taxon>Chitinophaga</taxon>
    </lineage>
</organism>
<name>A0A327WDS6_9BACT</name>
<dbReference type="PANTHER" id="PTHR43316:SF8">
    <property type="entry name" value="HAD FAMILY HYDROLASE"/>
    <property type="match status" value="1"/>
</dbReference>
<proteinExistence type="predicted"/>
<dbReference type="InterPro" id="IPR036412">
    <property type="entry name" value="HAD-like_sf"/>
</dbReference>
<sequence>MKDKLKVIAFDADDTLWVNEPYFRENELLFADLLADYMPKDEILKTLFATEMKNLQLYGYGVKGFMLSMIEAANLITNGQASAALINNIIALGQAQLQKPVELLDGVEEVLQRLQGKFQLVVATKGDLLDQQRKVKISGLEAYFQHVEIMSDKKAADYSHLLKKLNCNPDNFLMLGNSMKSDVLPVLELQGYASHIPYHTTWLHEVHEEEPQHPNYIKLTTIKEILGHLD</sequence>